<comment type="caution">
    <text evidence="5">The sequence shown here is derived from an EMBL/GenBank/DDBJ whole genome shotgun (WGS) entry which is preliminary data.</text>
</comment>
<dbReference type="GO" id="GO:0006914">
    <property type="term" value="P:autophagy"/>
    <property type="evidence" value="ECO:0007669"/>
    <property type="project" value="UniProtKB-KW"/>
</dbReference>
<dbReference type="Proteomes" id="UP000276133">
    <property type="component" value="Unassembled WGS sequence"/>
</dbReference>
<accession>A0A3M7T2U5</accession>
<reference evidence="5 6" key="1">
    <citation type="journal article" date="2018" name="Sci. Rep.">
        <title>Genomic signatures of local adaptation to the degree of environmental predictability in rotifers.</title>
        <authorList>
            <person name="Franch-Gras L."/>
            <person name="Hahn C."/>
            <person name="Garcia-Roger E.M."/>
            <person name="Carmona M.J."/>
            <person name="Serra M."/>
            <person name="Gomez A."/>
        </authorList>
    </citation>
    <scope>NUCLEOTIDE SEQUENCE [LARGE SCALE GENOMIC DNA]</scope>
    <source>
        <strain evidence="5">HYR1</strain>
    </source>
</reference>
<evidence type="ECO:0000256" key="3">
    <source>
        <dbReference type="ARBA" id="ARBA00023006"/>
    </source>
</evidence>
<organism evidence="5 6">
    <name type="scientific">Brachionus plicatilis</name>
    <name type="common">Marine rotifer</name>
    <name type="synonym">Brachionus muelleri</name>
    <dbReference type="NCBI Taxonomy" id="10195"/>
    <lineage>
        <taxon>Eukaryota</taxon>
        <taxon>Metazoa</taxon>
        <taxon>Spiralia</taxon>
        <taxon>Gnathifera</taxon>
        <taxon>Rotifera</taxon>
        <taxon>Eurotatoria</taxon>
        <taxon>Monogononta</taxon>
        <taxon>Pseudotrocha</taxon>
        <taxon>Ploima</taxon>
        <taxon>Brachionidae</taxon>
        <taxon>Brachionus</taxon>
    </lineage>
</organism>
<dbReference type="InterPro" id="IPR036322">
    <property type="entry name" value="WD40_repeat_dom_sf"/>
</dbReference>
<evidence type="ECO:0000256" key="2">
    <source>
        <dbReference type="ARBA" id="ARBA00022737"/>
    </source>
</evidence>
<dbReference type="STRING" id="10195.A0A3M7T2U5"/>
<dbReference type="InterPro" id="IPR015943">
    <property type="entry name" value="WD40/YVTN_repeat-like_dom_sf"/>
</dbReference>
<name>A0A3M7T2U5_BRAPC</name>
<evidence type="ECO:0000256" key="4">
    <source>
        <dbReference type="ARBA" id="ARBA00025740"/>
    </source>
</evidence>
<evidence type="ECO:0000256" key="1">
    <source>
        <dbReference type="ARBA" id="ARBA00022574"/>
    </source>
</evidence>
<dbReference type="PANTHER" id="PTHR11227">
    <property type="entry name" value="WD-REPEAT PROTEIN INTERACTING WITH PHOSPHOINOSIDES WIPI -RELATED"/>
    <property type="match status" value="1"/>
</dbReference>
<dbReference type="InterPro" id="IPR001680">
    <property type="entry name" value="WD40_rpt"/>
</dbReference>
<dbReference type="SMART" id="SM00320">
    <property type="entry name" value="WD40"/>
    <property type="match status" value="2"/>
</dbReference>
<gene>
    <name evidence="5" type="ORF">BpHYR1_021205</name>
</gene>
<dbReference type="AlphaFoldDB" id="A0A3M7T2U5"/>
<dbReference type="SUPFAM" id="SSF50978">
    <property type="entry name" value="WD40 repeat-like"/>
    <property type="match status" value="1"/>
</dbReference>
<protein>
    <submittedName>
        <fullName evidence="5">WD repeat domain phosphoinositide-interacting 3</fullName>
    </submittedName>
</protein>
<dbReference type="Gene3D" id="2.130.10.10">
    <property type="entry name" value="YVTN repeat-like/Quinoprotein amine dehydrogenase"/>
    <property type="match status" value="1"/>
</dbReference>
<dbReference type="InterPro" id="IPR048720">
    <property type="entry name" value="PROPPIN"/>
</dbReference>
<dbReference type="GO" id="GO:0005737">
    <property type="term" value="C:cytoplasm"/>
    <property type="evidence" value="ECO:0007669"/>
    <property type="project" value="UniProtKB-ARBA"/>
</dbReference>
<keyword evidence="1" id="KW-0853">WD repeat</keyword>
<comment type="similarity">
    <text evidence="4">Belongs to the WD repeat PROPPIN family.</text>
</comment>
<evidence type="ECO:0000313" key="6">
    <source>
        <dbReference type="Proteomes" id="UP000276133"/>
    </source>
</evidence>
<keyword evidence="2" id="KW-0677">Repeat</keyword>
<dbReference type="Pfam" id="PF21032">
    <property type="entry name" value="PROPPIN"/>
    <property type="match status" value="1"/>
</dbReference>
<dbReference type="OrthoDB" id="1667587at2759"/>
<keyword evidence="3" id="KW-0072">Autophagy</keyword>
<dbReference type="EMBL" id="REGN01000388">
    <property type="protein sequence ID" value="RNA42257.1"/>
    <property type="molecule type" value="Genomic_DNA"/>
</dbReference>
<proteinExistence type="inferred from homology"/>
<keyword evidence="6" id="KW-1185">Reference proteome</keyword>
<evidence type="ECO:0000313" key="5">
    <source>
        <dbReference type="EMBL" id="RNA42257.1"/>
    </source>
</evidence>
<sequence>MCVYFYASKIFKTHDFNFHKESSEIIKMANDGIMFIGFNQDSECFMCGLEDGYRIYNTDPLKENAREDEGGVKHVEMLYRCNYVGIVGGGKNPKYPRNKAIVWDDYQKKVAISLEFKIEVFSIKLRRDRIAVVFEKFIKVYSFSQTPQFMHVFDTYPNANGLCCLCSHSTNSYLAYPSDKKPGWVEIVDLFNTEKPSVKIEAHDNPITCMAMSNDGTKMATASTKGTLIRVFETEGGTLLHELRRGANTTKLCVSSDHGTVHVFILDSPEKNSRSSLANATFLPKYFQSKWSSFKFEVNNHSKFICAFSQNLDQHSIIALCSDGTYYKYLLDNANDTKSCQLESCTKFLELTSR</sequence>